<accession>A0AAV4VQ04</accession>
<gene>
    <name evidence="2" type="ORF">CDAR_218941</name>
</gene>
<dbReference type="EMBL" id="BPLQ01013462">
    <property type="protein sequence ID" value="GIY72203.1"/>
    <property type="molecule type" value="Genomic_DNA"/>
</dbReference>
<dbReference type="Proteomes" id="UP001054837">
    <property type="component" value="Unassembled WGS sequence"/>
</dbReference>
<organism evidence="2 3">
    <name type="scientific">Caerostris darwini</name>
    <dbReference type="NCBI Taxonomy" id="1538125"/>
    <lineage>
        <taxon>Eukaryota</taxon>
        <taxon>Metazoa</taxon>
        <taxon>Ecdysozoa</taxon>
        <taxon>Arthropoda</taxon>
        <taxon>Chelicerata</taxon>
        <taxon>Arachnida</taxon>
        <taxon>Araneae</taxon>
        <taxon>Araneomorphae</taxon>
        <taxon>Entelegynae</taxon>
        <taxon>Araneoidea</taxon>
        <taxon>Araneidae</taxon>
        <taxon>Caerostris</taxon>
    </lineage>
</organism>
<evidence type="ECO:0000313" key="2">
    <source>
        <dbReference type="EMBL" id="GIY72203.1"/>
    </source>
</evidence>
<evidence type="ECO:0008006" key="4">
    <source>
        <dbReference type="Google" id="ProtNLM"/>
    </source>
</evidence>
<keyword evidence="3" id="KW-1185">Reference proteome</keyword>
<sequence>MVFHSRKLQAIETIDLGVVETLRHAPFRKRGGRQLATGVTCTLRNGRGYGKSPFARREPLGGGTPNSGKYRHTELCKKTFNFVWGRT</sequence>
<comment type="caution">
    <text evidence="2">The sequence shown here is derived from an EMBL/GenBank/DDBJ whole genome shotgun (WGS) entry which is preliminary data.</text>
</comment>
<evidence type="ECO:0000313" key="3">
    <source>
        <dbReference type="Proteomes" id="UP001054837"/>
    </source>
</evidence>
<protein>
    <recommendedName>
        <fullName evidence="4">Ribosomal protein L2</fullName>
    </recommendedName>
</protein>
<feature type="region of interest" description="Disordered" evidence="1">
    <location>
        <begin position="49"/>
        <end position="68"/>
    </location>
</feature>
<name>A0AAV4VQ04_9ARAC</name>
<evidence type="ECO:0000256" key="1">
    <source>
        <dbReference type="SAM" id="MobiDB-lite"/>
    </source>
</evidence>
<proteinExistence type="predicted"/>
<reference evidence="2 3" key="1">
    <citation type="submission" date="2021-06" db="EMBL/GenBank/DDBJ databases">
        <title>Caerostris darwini draft genome.</title>
        <authorList>
            <person name="Kono N."/>
            <person name="Arakawa K."/>
        </authorList>
    </citation>
    <scope>NUCLEOTIDE SEQUENCE [LARGE SCALE GENOMIC DNA]</scope>
</reference>
<dbReference type="AlphaFoldDB" id="A0AAV4VQ04"/>